<evidence type="ECO:0000259" key="2">
    <source>
        <dbReference type="Pfam" id="PF00892"/>
    </source>
</evidence>
<evidence type="ECO:0000313" key="3">
    <source>
        <dbReference type="EMBL" id="OOS05210.1"/>
    </source>
</evidence>
<dbReference type="STRING" id="123822.B0188_04150"/>
<dbReference type="Pfam" id="PF00892">
    <property type="entry name" value="EamA"/>
    <property type="match status" value="2"/>
</dbReference>
<accession>A0A1T0B4U2</accession>
<keyword evidence="1" id="KW-0472">Membrane</keyword>
<dbReference type="Gene3D" id="1.10.3730.20">
    <property type="match status" value="1"/>
</dbReference>
<dbReference type="AlphaFoldDB" id="A0A1T0B4U2"/>
<dbReference type="PANTHER" id="PTHR22911">
    <property type="entry name" value="ACYL-MALONYL CONDENSING ENZYME-RELATED"/>
    <property type="match status" value="1"/>
</dbReference>
<protein>
    <recommendedName>
        <fullName evidence="2">EamA domain-containing protein</fullName>
    </recommendedName>
</protein>
<reference evidence="3 4" key="1">
    <citation type="submission" date="2017-02" db="EMBL/GenBank/DDBJ databases">
        <title>Draft genome sequence of Haemophilus felis CCUG 31170 type strain.</title>
        <authorList>
            <person name="Engstrom-Jakobsson H."/>
            <person name="Salva-Serra F."/>
            <person name="Thorell K."/>
            <person name="Gonzales-Siles L."/>
            <person name="Karlsson R."/>
            <person name="Boulund F."/>
            <person name="Engstrand L."/>
            <person name="Kristiansson E."/>
            <person name="Moore E."/>
        </authorList>
    </citation>
    <scope>NUCLEOTIDE SEQUENCE [LARGE SCALE GENOMIC DNA]</scope>
    <source>
        <strain evidence="3 4">CCUG 31170</strain>
    </source>
</reference>
<dbReference type="Proteomes" id="UP000190023">
    <property type="component" value="Unassembled WGS sequence"/>
</dbReference>
<dbReference type="InterPro" id="IPR000620">
    <property type="entry name" value="EamA_dom"/>
</dbReference>
<feature type="transmembrane region" description="Helical" evidence="1">
    <location>
        <begin position="187"/>
        <end position="209"/>
    </location>
</feature>
<feature type="transmembrane region" description="Helical" evidence="1">
    <location>
        <begin position="253"/>
        <end position="272"/>
    </location>
</feature>
<dbReference type="SUPFAM" id="SSF103481">
    <property type="entry name" value="Multidrug resistance efflux transporter EmrE"/>
    <property type="match status" value="2"/>
</dbReference>
<feature type="transmembrane region" description="Helical" evidence="1">
    <location>
        <begin position="101"/>
        <end position="124"/>
    </location>
</feature>
<feature type="transmembrane region" description="Helical" evidence="1">
    <location>
        <begin position="131"/>
        <end position="149"/>
    </location>
</feature>
<dbReference type="OrthoDB" id="5604143at2"/>
<feature type="transmembrane region" description="Helical" evidence="1">
    <location>
        <begin position="221"/>
        <end position="241"/>
    </location>
</feature>
<feature type="domain" description="EamA" evidence="2">
    <location>
        <begin position="3"/>
        <end position="145"/>
    </location>
</feature>
<evidence type="ECO:0000313" key="4">
    <source>
        <dbReference type="Proteomes" id="UP000190023"/>
    </source>
</evidence>
<dbReference type="GO" id="GO:0016020">
    <property type="term" value="C:membrane"/>
    <property type="evidence" value="ECO:0007669"/>
    <property type="project" value="InterPro"/>
</dbReference>
<keyword evidence="1" id="KW-1133">Transmembrane helix</keyword>
<proteinExistence type="predicted"/>
<keyword evidence="1" id="KW-0812">Transmembrane</keyword>
<feature type="transmembrane region" description="Helical" evidence="1">
    <location>
        <begin position="76"/>
        <end position="95"/>
    </location>
</feature>
<feature type="domain" description="EamA" evidence="2">
    <location>
        <begin position="157"/>
        <end position="295"/>
    </location>
</feature>
<feature type="transmembrane region" description="Helical" evidence="1">
    <location>
        <begin position="34"/>
        <end position="55"/>
    </location>
</feature>
<dbReference type="EMBL" id="MUYB01000015">
    <property type="protein sequence ID" value="OOS05210.1"/>
    <property type="molecule type" value="Genomic_DNA"/>
</dbReference>
<feature type="transmembrane region" description="Helical" evidence="1">
    <location>
        <begin position="278"/>
        <end position="296"/>
    </location>
</feature>
<feature type="transmembrane region" description="Helical" evidence="1">
    <location>
        <begin position="155"/>
        <end position="175"/>
    </location>
</feature>
<name>A0A1T0B4U2_9PAST</name>
<evidence type="ECO:0000256" key="1">
    <source>
        <dbReference type="SAM" id="Phobius"/>
    </source>
</evidence>
<keyword evidence="4" id="KW-1185">Reference proteome</keyword>
<dbReference type="PANTHER" id="PTHR22911:SF137">
    <property type="entry name" value="SOLUTE CARRIER FAMILY 35 MEMBER G2-RELATED"/>
    <property type="match status" value="1"/>
</dbReference>
<gene>
    <name evidence="3" type="ORF">B0188_04150</name>
</gene>
<comment type="caution">
    <text evidence="3">The sequence shown here is derived from an EMBL/GenBank/DDBJ whole genome shotgun (WGS) entry which is preliminary data.</text>
</comment>
<dbReference type="InterPro" id="IPR037185">
    <property type="entry name" value="EmrE-like"/>
</dbReference>
<sequence length="302" mass="33594">MGLGTIWGLLSGLFWAIAGILYENLHINYPFTSSLTVILFILFLSEFGSCAIVGLTYRTLNKSPLFSVQSYKKVTLSLFAGLIGGPIGMLCYLQSIQYIGIGLSAPISTMYPIVGTILSVVFLNEKINKKMIFGLALVMLASFLLGFSSEYSKNYIIGISLAVMCAFSWGSEIVISSYIMRKTPPSLAYLYRQLGSVLGYSLLLILLSTETTKVIDILTDIRFDIFVFSITIFSMFSYILYYKSIHILKPIKAMILNITYGCWVLIINLLFLGKNVSLYNAILASLVFIGAYITLVNKKEEE</sequence>
<organism evidence="3 4">
    <name type="scientific">[Haemophilus] felis</name>
    <dbReference type="NCBI Taxonomy" id="123822"/>
    <lineage>
        <taxon>Bacteria</taxon>
        <taxon>Pseudomonadati</taxon>
        <taxon>Pseudomonadota</taxon>
        <taxon>Gammaproteobacteria</taxon>
        <taxon>Pasteurellales</taxon>
        <taxon>Pasteurellaceae</taxon>
    </lineage>
</organism>